<comment type="caution">
    <text evidence="1">The sequence shown here is derived from an EMBL/GenBank/DDBJ whole genome shotgun (WGS) entry which is preliminary data.</text>
</comment>
<sequence length="80" mass="9195">MDVVYTMDDENANDDPTKFLMSRHSKLSYKASILIDDASLTDEKTKFLDEQLDYIHGHAMDVGFMEYHTTNVIAQICMTD</sequence>
<dbReference type="AlphaFoldDB" id="A0ABD1GYV0"/>
<dbReference type="EMBL" id="JBEAFC010000007">
    <property type="protein sequence ID" value="KAL1549342.1"/>
    <property type="molecule type" value="Genomic_DNA"/>
</dbReference>
<evidence type="ECO:0000313" key="1">
    <source>
        <dbReference type="EMBL" id="KAL1549342.1"/>
    </source>
</evidence>
<evidence type="ECO:0000313" key="2">
    <source>
        <dbReference type="Proteomes" id="UP001567538"/>
    </source>
</evidence>
<protein>
    <submittedName>
        <fullName evidence="1">Uncharacterized protein</fullName>
    </submittedName>
</protein>
<accession>A0ABD1GYV0</accession>
<gene>
    <name evidence="1" type="ORF">AAHA92_17459</name>
</gene>
<dbReference type="Proteomes" id="UP001567538">
    <property type="component" value="Unassembled WGS sequence"/>
</dbReference>
<organism evidence="1 2">
    <name type="scientific">Salvia divinorum</name>
    <name type="common">Maria pastora</name>
    <name type="synonym">Diviner's sage</name>
    <dbReference type="NCBI Taxonomy" id="28513"/>
    <lineage>
        <taxon>Eukaryota</taxon>
        <taxon>Viridiplantae</taxon>
        <taxon>Streptophyta</taxon>
        <taxon>Embryophyta</taxon>
        <taxon>Tracheophyta</taxon>
        <taxon>Spermatophyta</taxon>
        <taxon>Magnoliopsida</taxon>
        <taxon>eudicotyledons</taxon>
        <taxon>Gunneridae</taxon>
        <taxon>Pentapetalae</taxon>
        <taxon>asterids</taxon>
        <taxon>lamiids</taxon>
        <taxon>Lamiales</taxon>
        <taxon>Lamiaceae</taxon>
        <taxon>Nepetoideae</taxon>
        <taxon>Mentheae</taxon>
        <taxon>Salviinae</taxon>
        <taxon>Salvia</taxon>
        <taxon>Salvia subgen. Calosphace</taxon>
    </lineage>
</organism>
<proteinExistence type="predicted"/>
<keyword evidence="2" id="KW-1185">Reference proteome</keyword>
<reference evidence="1 2" key="1">
    <citation type="submission" date="2024-06" db="EMBL/GenBank/DDBJ databases">
        <title>A chromosome level genome sequence of Diviner's sage (Salvia divinorum).</title>
        <authorList>
            <person name="Ford S.A."/>
            <person name="Ro D.-K."/>
            <person name="Ness R.W."/>
            <person name="Phillips M.A."/>
        </authorList>
    </citation>
    <scope>NUCLEOTIDE SEQUENCE [LARGE SCALE GENOMIC DNA]</scope>
    <source>
        <strain evidence="1">SAF-2024a</strain>
        <tissue evidence="1">Leaf</tissue>
    </source>
</reference>
<name>A0ABD1GYV0_SALDI</name>